<name>A0A0G2F6S7_9PEZI</name>
<dbReference type="PANTHER" id="PTHR21661">
    <property type="entry name" value="EPOXIDE HYDROLASE 1-RELATED"/>
    <property type="match status" value="1"/>
</dbReference>
<evidence type="ECO:0000256" key="2">
    <source>
        <dbReference type="ARBA" id="ARBA00022801"/>
    </source>
</evidence>
<evidence type="ECO:0000313" key="6">
    <source>
        <dbReference type="Proteomes" id="UP000034680"/>
    </source>
</evidence>
<dbReference type="Proteomes" id="UP000034680">
    <property type="component" value="Unassembled WGS sequence"/>
</dbReference>
<organism evidence="5 6">
    <name type="scientific">Diaporthe ampelina</name>
    <dbReference type="NCBI Taxonomy" id="1214573"/>
    <lineage>
        <taxon>Eukaryota</taxon>
        <taxon>Fungi</taxon>
        <taxon>Dikarya</taxon>
        <taxon>Ascomycota</taxon>
        <taxon>Pezizomycotina</taxon>
        <taxon>Sordariomycetes</taxon>
        <taxon>Sordariomycetidae</taxon>
        <taxon>Diaporthales</taxon>
        <taxon>Diaporthaceae</taxon>
        <taxon>Diaporthe</taxon>
    </lineage>
</organism>
<keyword evidence="6" id="KW-1185">Reference proteome</keyword>
<dbReference type="Pfam" id="PF06441">
    <property type="entry name" value="EHN"/>
    <property type="match status" value="1"/>
</dbReference>
<dbReference type="InterPro" id="IPR000639">
    <property type="entry name" value="Epox_hydrolase-like"/>
</dbReference>
<evidence type="ECO:0000256" key="1">
    <source>
        <dbReference type="ARBA" id="ARBA00010088"/>
    </source>
</evidence>
<dbReference type="InterPro" id="IPR029058">
    <property type="entry name" value="AB_hydrolase_fold"/>
</dbReference>
<dbReference type="InterPro" id="IPR010497">
    <property type="entry name" value="Epoxide_hydro_N"/>
</dbReference>
<dbReference type="GO" id="GO:0004301">
    <property type="term" value="F:epoxide hydrolase activity"/>
    <property type="evidence" value="ECO:0007669"/>
    <property type="project" value="TreeGrafter"/>
</dbReference>
<feature type="domain" description="Epoxide hydrolase N-terminal" evidence="4">
    <location>
        <begin position="54"/>
        <end position="111"/>
    </location>
</feature>
<dbReference type="OrthoDB" id="7130006at2759"/>
<reference evidence="5 6" key="2">
    <citation type="submission" date="2015-05" db="EMBL/GenBank/DDBJ databases">
        <authorList>
            <person name="Morales-Cruz A."/>
            <person name="Amrine K.C."/>
            <person name="Cantu D."/>
        </authorList>
    </citation>
    <scope>NUCLEOTIDE SEQUENCE [LARGE SCALE GENOMIC DNA]</scope>
    <source>
        <strain evidence="5">DA912</strain>
    </source>
</reference>
<evidence type="ECO:0000256" key="3">
    <source>
        <dbReference type="PIRSR" id="PIRSR001112-1"/>
    </source>
</evidence>
<keyword evidence="2 5" id="KW-0378">Hydrolase</keyword>
<dbReference type="PANTHER" id="PTHR21661:SF39">
    <property type="entry name" value="HYDROLASE, PUTATIVE (AFU_ORTHOLOGUE AFUA_3G08960)-RELATED"/>
    <property type="match status" value="1"/>
</dbReference>
<evidence type="ECO:0000259" key="4">
    <source>
        <dbReference type="Pfam" id="PF06441"/>
    </source>
</evidence>
<dbReference type="Gene3D" id="3.40.50.1820">
    <property type="entry name" value="alpha/beta hydrolase"/>
    <property type="match status" value="1"/>
</dbReference>
<dbReference type="GO" id="GO:0097176">
    <property type="term" value="P:epoxide metabolic process"/>
    <property type="evidence" value="ECO:0007669"/>
    <property type="project" value="TreeGrafter"/>
</dbReference>
<comment type="caution">
    <text evidence="5">The sequence shown here is derived from an EMBL/GenBank/DDBJ whole genome shotgun (WGS) entry which is preliminary data.</text>
</comment>
<dbReference type="STRING" id="1214573.A0A0G2F6S7"/>
<evidence type="ECO:0000313" key="5">
    <source>
        <dbReference type="EMBL" id="KKY29909.1"/>
    </source>
</evidence>
<dbReference type="PRINTS" id="PR00412">
    <property type="entry name" value="EPOXHYDRLASE"/>
</dbReference>
<proteinExistence type="inferred from homology"/>
<dbReference type="PIRSF" id="PIRSF001112">
    <property type="entry name" value="Epoxide_hydrolase"/>
    <property type="match status" value="1"/>
</dbReference>
<dbReference type="EMBL" id="LCUC01000579">
    <property type="protein sequence ID" value="KKY29909.1"/>
    <property type="molecule type" value="Genomic_DNA"/>
</dbReference>
<dbReference type="AlphaFoldDB" id="A0A0G2F6S7"/>
<protein>
    <submittedName>
        <fullName evidence="5">Putative epoxide hydrolase</fullName>
    </submittedName>
</protein>
<gene>
    <name evidence="5" type="ORF">UCDDA912_g10165</name>
</gene>
<feature type="active site" description="Proton acceptor" evidence="3">
    <location>
        <position position="361"/>
    </location>
</feature>
<feature type="active site" description="Proton donor" evidence="3">
    <location>
        <position position="303"/>
    </location>
</feature>
<comment type="similarity">
    <text evidence="1">Belongs to the peptidase S33 family.</text>
</comment>
<sequence length="387" mass="42999">MSNFSQAPHQVGGLAPFTFSISKEEIDGLNTLLKRPLPIATWENSQQDGRFGVSRDWHKYQERINGVPNFKVPIEDDGETYDVHFAGLFSQKKDATPVLLSHGWPGSFLEFLPILNKVKKQYASDPASLPYHLIVPSVPGYGLTKISANKDLKMVDASRILNKLMVKLGFKEYIAHGGDIGSMITKTVVETYDECIAGHVNMLMLGSPPKGEGIAPPTEIEQRALERIAKFWESGSAYAMLHGTKPSTAGLAIASSPQALLAWIGEKMIAWSDEREPPSIETILGNVSLYWFTGCYPSSIWPYRELSGPTALDRNETNSLDKIKKPYGYSWFPYELAGIPKSWAESTGKVSSFKSHDKGGHFAALEQPDILWQDIVEFVDHVHSTRK</sequence>
<reference evidence="5 6" key="1">
    <citation type="submission" date="2015-05" db="EMBL/GenBank/DDBJ databases">
        <title>Distinctive expansion of gene families associated with plant cell wall degradation and secondary metabolism in the genomes of grapevine trunk pathogens.</title>
        <authorList>
            <person name="Lawrence D.P."/>
            <person name="Travadon R."/>
            <person name="Rolshausen P.E."/>
            <person name="Baumgartner K."/>
        </authorList>
    </citation>
    <scope>NUCLEOTIDE SEQUENCE [LARGE SCALE GENOMIC DNA]</scope>
    <source>
        <strain evidence="5">DA912</strain>
    </source>
</reference>
<dbReference type="SUPFAM" id="SSF53474">
    <property type="entry name" value="alpha/beta-Hydrolases"/>
    <property type="match status" value="1"/>
</dbReference>
<feature type="active site" description="Nucleophile" evidence="3">
    <location>
        <position position="179"/>
    </location>
</feature>
<dbReference type="InterPro" id="IPR016292">
    <property type="entry name" value="Epoxide_hydrolase"/>
</dbReference>
<accession>A0A0G2F6S7</accession>